<dbReference type="PRINTS" id="PR00038">
    <property type="entry name" value="HTHLUXR"/>
</dbReference>
<accession>A0A4R2J3V1</accession>
<dbReference type="PANTHER" id="PTHR43214">
    <property type="entry name" value="TWO-COMPONENT RESPONSE REGULATOR"/>
    <property type="match status" value="1"/>
</dbReference>
<dbReference type="GO" id="GO:0000160">
    <property type="term" value="P:phosphorelay signal transduction system"/>
    <property type="evidence" value="ECO:0007669"/>
    <property type="project" value="InterPro"/>
</dbReference>
<evidence type="ECO:0000256" key="5">
    <source>
        <dbReference type="PROSITE-ProRule" id="PRU00169"/>
    </source>
</evidence>
<dbReference type="InterPro" id="IPR039420">
    <property type="entry name" value="WalR-like"/>
</dbReference>
<protein>
    <submittedName>
        <fullName evidence="8">DNA-binding NarL/FixJ family response regulator</fullName>
    </submittedName>
</protein>
<dbReference type="PANTHER" id="PTHR43214:SF24">
    <property type="entry name" value="TRANSCRIPTIONAL REGULATORY PROTEIN NARL-RELATED"/>
    <property type="match status" value="1"/>
</dbReference>
<keyword evidence="9" id="KW-1185">Reference proteome</keyword>
<organism evidence="8 9">
    <name type="scientific">Kribbella antiqua</name>
    <dbReference type="NCBI Taxonomy" id="2512217"/>
    <lineage>
        <taxon>Bacteria</taxon>
        <taxon>Bacillati</taxon>
        <taxon>Actinomycetota</taxon>
        <taxon>Actinomycetes</taxon>
        <taxon>Propionibacteriales</taxon>
        <taxon>Kribbellaceae</taxon>
        <taxon>Kribbella</taxon>
    </lineage>
</organism>
<proteinExistence type="predicted"/>
<keyword evidence="2" id="KW-0805">Transcription regulation</keyword>
<dbReference type="InterPro" id="IPR001789">
    <property type="entry name" value="Sig_transdc_resp-reg_receiver"/>
</dbReference>
<feature type="domain" description="Response regulatory" evidence="7">
    <location>
        <begin position="2"/>
        <end position="124"/>
    </location>
</feature>
<comment type="caution">
    <text evidence="8">The sequence shown here is derived from an EMBL/GenBank/DDBJ whole genome shotgun (WGS) entry which is preliminary data.</text>
</comment>
<evidence type="ECO:0000313" key="8">
    <source>
        <dbReference type="EMBL" id="TCO52002.1"/>
    </source>
</evidence>
<sequence length="220" mass="24073">MRIVVADDNLLTRQGIVHLLGEAGLEVVGEAVDAEQLLGLVRQHRPDAVIADIRMPPTHTDEGLAAAQRIRAESPDVGVLVLSQYIEPSYALRLISDHPERAGYLLKERLFDGANLVDALRRIADGETVIDPTIVARLIGRRRAKNPLDQLTDREREVLGLVAEGLSNTAIATRLHITTRTVEAHVTQTLGKLGITENAQAHRRVLATLVYLRSTQGTGQ</sequence>
<evidence type="ECO:0000259" key="6">
    <source>
        <dbReference type="PROSITE" id="PS50043"/>
    </source>
</evidence>
<dbReference type="Gene3D" id="3.40.50.2300">
    <property type="match status" value="1"/>
</dbReference>
<evidence type="ECO:0000256" key="2">
    <source>
        <dbReference type="ARBA" id="ARBA00023015"/>
    </source>
</evidence>
<gene>
    <name evidence="8" type="ORF">EV646_101998</name>
</gene>
<evidence type="ECO:0000256" key="3">
    <source>
        <dbReference type="ARBA" id="ARBA00023125"/>
    </source>
</evidence>
<keyword evidence="3 8" id="KW-0238">DNA-binding</keyword>
<dbReference type="SUPFAM" id="SSF52172">
    <property type="entry name" value="CheY-like"/>
    <property type="match status" value="1"/>
</dbReference>
<dbReference type="Proteomes" id="UP000295573">
    <property type="component" value="Unassembled WGS sequence"/>
</dbReference>
<name>A0A4R2J3V1_9ACTN</name>
<evidence type="ECO:0000256" key="4">
    <source>
        <dbReference type="ARBA" id="ARBA00023163"/>
    </source>
</evidence>
<evidence type="ECO:0000259" key="7">
    <source>
        <dbReference type="PROSITE" id="PS50110"/>
    </source>
</evidence>
<dbReference type="Pfam" id="PF00072">
    <property type="entry name" value="Response_reg"/>
    <property type="match status" value="1"/>
</dbReference>
<feature type="modified residue" description="4-aspartylphosphate" evidence="5">
    <location>
        <position position="52"/>
    </location>
</feature>
<dbReference type="CDD" id="cd06170">
    <property type="entry name" value="LuxR_C_like"/>
    <property type="match status" value="1"/>
</dbReference>
<dbReference type="GO" id="GO:0006355">
    <property type="term" value="P:regulation of DNA-templated transcription"/>
    <property type="evidence" value="ECO:0007669"/>
    <property type="project" value="InterPro"/>
</dbReference>
<feature type="domain" description="HTH luxR-type" evidence="6">
    <location>
        <begin position="144"/>
        <end position="209"/>
    </location>
</feature>
<dbReference type="SUPFAM" id="SSF46894">
    <property type="entry name" value="C-terminal effector domain of the bipartite response regulators"/>
    <property type="match status" value="1"/>
</dbReference>
<dbReference type="GO" id="GO:0003677">
    <property type="term" value="F:DNA binding"/>
    <property type="evidence" value="ECO:0007669"/>
    <property type="project" value="UniProtKB-KW"/>
</dbReference>
<dbReference type="PROSITE" id="PS50043">
    <property type="entry name" value="HTH_LUXR_2"/>
    <property type="match status" value="1"/>
</dbReference>
<keyword evidence="1 5" id="KW-0597">Phosphoprotein</keyword>
<dbReference type="CDD" id="cd17535">
    <property type="entry name" value="REC_NarL-like"/>
    <property type="match status" value="1"/>
</dbReference>
<keyword evidence="4" id="KW-0804">Transcription</keyword>
<dbReference type="AlphaFoldDB" id="A0A4R2J3V1"/>
<reference evidence="8 9" key="1">
    <citation type="journal article" date="2015" name="Stand. Genomic Sci.">
        <title>Genomic Encyclopedia of Bacterial and Archaeal Type Strains, Phase III: the genomes of soil and plant-associated and newly described type strains.</title>
        <authorList>
            <person name="Whitman W.B."/>
            <person name="Woyke T."/>
            <person name="Klenk H.P."/>
            <person name="Zhou Y."/>
            <person name="Lilburn T.G."/>
            <person name="Beck B.J."/>
            <person name="De Vos P."/>
            <person name="Vandamme P."/>
            <person name="Eisen J.A."/>
            <person name="Garrity G."/>
            <person name="Hugenholtz P."/>
            <person name="Kyrpides N.C."/>
        </authorList>
    </citation>
    <scope>NUCLEOTIDE SEQUENCE [LARGE SCALE GENOMIC DNA]</scope>
    <source>
        <strain evidence="8 9">VKM Ac-2541</strain>
    </source>
</reference>
<dbReference type="InterPro" id="IPR011006">
    <property type="entry name" value="CheY-like_superfamily"/>
</dbReference>
<evidence type="ECO:0000313" key="9">
    <source>
        <dbReference type="Proteomes" id="UP000295573"/>
    </source>
</evidence>
<dbReference type="SMART" id="SM00421">
    <property type="entry name" value="HTH_LUXR"/>
    <property type="match status" value="1"/>
</dbReference>
<dbReference type="OrthoDB" id="4135368at2"/>
<evidence type="ECO:0000256" key="1">
    <source>
        <dbReference type="ARBA" id="ARBA00022553"/>
    </source>
</evidence>
<dbReference type="EMBL" id="SLWR01000001">
    <property type="protein sequence ID" value="TCO52002.1"/>
    <property type="molecule type" value="Genomic_DNA"/>
</dbReference>
<dbReference type="InterPro" id="IPR016032">
    <property type="entry name" value="Sig_transdc_resp-reg_C-effctor"/>
</dbReference>
<dbReference type="InterPro" id="IPR000792">
    <property type="entry name" value="Tscrpt_reg_LuxR_C"/>
</dbReference>
<dbReference type="RefSeq" id="WP_132144265.1">
    <property type="nucleotide sequence ID" value="NZ_SLWR01000001.1"/>
</dbReference>
<dbReference type="Pfam" id="PF00196">
    <property type="entry name" value="GerE"/>
    <property type="match status" value="1"/>
</dbReference>
<dbReference type="InterPro" id="IPR058245">
    <property type="entry name" value="NreC/VraR/RcsB-like_REC"/>
</dbReference>
<dbReference type="SMART" id="SM00448">
    <property type="entry name" value="REC"/>
    <property type="match status" value="1"/>
</dbReference>
<dbReference type="PROSITE" id="PS50110">
    <property type="entry name" value="RESPONSE_REGULATORY"/>
    <property type="match status" value="1"/>
</dbReference>